<evidence type="ECO:0000313" key="4">
    <source>
        <dbReference type="Proteomes" id="UP000674318"/>
    </source>
</evidence>
<protein>
    <submittedName>
        <fullName evidence="3">Uncharacterized protein</fullName>
    </submittedName>
</protein>
<gene>
    <name evidence="3" type="ORF">JKF63_06272</name>
</gene>
<feature type="region of interest" description="Disordered" evidence="2">
    <location>
        <begin position="509"/>
        <end position="529"/>
    </location>
</feature>
<dbReference type="GeneID" id="94292299"/>
<feature type="compositionally biased region" description="Polar residues" evidence="2">
    <location>
        <begin position="750"/>
        <end position="769"/>
    </location>
</feature>
<dbReference type="Proteomes" id="UP000674318">
    <property type="component" value="Chromosome 13"/>
</dbReference>
<reference evidence="3 4" key="1">
    <citation type="submission" date="2021-02" db="EMBL/GenBank/DDBJ databases">
        <title>Porcisia hertigi Genome sequencing and assembly.</title>
        <authorList>
            <person name="Almutairi H."/>
            <person name="Gatherer D."/>
        </authorList>
    </citation>
    <scope>NUCLEOTIDE SEQUENCE [LARGE SCALE GENOMIC DNA]</scope>
    <source>
        <strain evidence="3 4">C119</strain>
    </source>
</reference>
<dbReference type="AlphaFoldDB" id="A0A836INI2"/>
<sequence length="1236" mass="133735">MPTTFAEGNDLDSNAAPGVYVNNMNTPHATVSLPERTPRSLHQRNVAPPGSSAPYNASFHAACSNNPYGGQQNNQQVPNVPLGNRFGVGQQSNPVPLTVSGEPVHANLQAVYSRIMRRLQRQMNYAEISRTSLAEQYGVDLQLACEQEEQQLQASEMERQQQQQNTKQPLRTSPTLQAGSTVSPSLANRGASDDSETDTSSQQNRSVSTGPHGSMASTKTAKHDPPRLLVGSTITALPDGGGGVRSASRLVQFKRADAGRQYASALGNTLPSEVSDVSCTTGTRERAAVAAGDDELERDIAAQPCPRPLQLVICHVLDTLLKKMSLAGGGSLKDCIVYTFESRALLERLLKEIPLYSQYRESQGPAGAGAGAGAGKDVMQVYKTLRKRPVFLPRAGYVEDSSTGAIRGQLLVETPAHSKPGPSSHAEPTSTAGVSLPIIANVSKGFNPQGAAAHGTFAGGADELGGVQLPSGYGKSSRLNGEAQQSRTAAFGSSILSHSPSHQVLRDHMTGGSSLDFRDSGYTGNPSATQDSFALTADAASGHSGRVEASPASSPLALSAAHRATCLVSVGTMTDDNSLTLVPKAEYAALQERLERLGVELADAQVHRSSLATQLCEEAQYTNQRKHVLQYLRETLVRECTMLRSQLRTVSGRMNLLQQQHQSHRGVAVSSAATDLRDTSYATIGGTTRAHKHSGVSVAQAPTPSMSWGGHGHRHRTHAQQHPVHRMSFSGGFESLYGGNGGDISGRSGTTQQHTHSGNPPSGTNLPTLSPTAALSVVATSPPAVTTSHYASGAAADGQPLNDVQAIQSLLDLVLLAVEEDVVLPQNTLLAARSGNGDVDIVKSAFHKDAKHQMNALRSEFDKKQHALKKHTLMLNAEHQYLLAKHQDEVNRLRALTDTTQIHTFLKDHISTFRTELRRLRMHVTEQLHFLKAIIHNTTGSLLRRASLVEKTLSENVTLAGTVNAMREMIESAGALLMPMLTSEYRCGYHPWPLKLRNTTDPLAHIIHIRYGAGEVVRLRDSLNVFSKLYSTLHCYIERQIVLPESTRPMTGQPLRYLCGALSLNPLSHTDVIFAARHAYDTDMQLSKRIARLHVRLLWNAHLQRVYTDRSVSALVEGGLNPRQSALPVANRINTLAQERAELLQARLKLQRERSENAKSAYRLWQEKEIDIMWGYPVPKLQRNRLPLLSGTAVGVDKPLAKMMHGQWNPTSRASFSNMLNMHSLGHNGGAGVVSS</sequence>
<evidence type="ECO:0000256" key="1">
    <source>
        <dbReference type="SAM" id="Coils"/>
    </source>
</evidence>
<keyword evidence="4" id="KW-1185">Reference proteome</keyword>
<proteinExistence type="predicted"/>
<comment type="caution">
    <text evidence="3">The sequence shown here is derived from an EMBL/GenBank/DDBJ whole genome shotgun (WGS) entry which is preliminary data.</text>
</comment>
<evidence type="ECO:0000256" key="2">
    <source>
        <dbReference type="SAM" id="MobiDB-lite"/>
    </source>
</evidence>
<dbReference type="RefSeq" id="XP_067758719.1">
    <property type="nucleotide sequence ID" value="XM_067902222.1"/>
</dbReference>
<keyword evidence="1" id="KW-0175">Coiled coil</keyword>
<feature type="compositionally biased region" description="Polar residues" evidence="2">
    <location>
        <begin position="169"/>
        <end position="186"/>
    </location>
</feature>
<organism evidence="3 4">
    <name type="scientific">Porcisia hertigi</name>
    <dbReference type="NCBI Taxonomy" id="2761500"/>
    <lineage>
        <taxon>Eukaryota</taxon>
        <taxon>Discoba</taxon>
        <taxon>Euglenozoa</taxon>
        <taxon>Kinetoplastea</taxon>
        <taxon>Metakinetoplastina</taxon>
        <taxon>Trypanosomatida</taxon>
        <taxon>Trypanosomatidae</taxon>
        <taxon>Leishmaniinae</taxon>
        <taxon>Porcisia</taxon>
    </lineage>
</organism>
<evidence type="ECO:0000313" key="3">
    <source>
        <dbReference type="EMBL" id="KAG5509567.1"/>
    </source>
</evidence>
<dbReference type="OrthoDB" id="273240at2759"/>
<feature type="compositionally biased region" description="Polar residues" evidence="2">
    <location>
        <begin position="202"/>
        <end position="219"/>
    </location>
</feature>
<feature type="region of interest" description="Disordered" evidence="2">
    <location>
        <begin position="34"/>
        <end position="53"/>
    </location>
</feature>
<feature type="compositionally biased region" description="Low complexity" evidence="2">
    <location>
        <begin position="150"/>
        <end position="168"/>
    </location>
</feature>
<dbReference type="KEGG" id="phet:94292299"/>
<feature type="region of interest" description="Disordered" evidence="2">
    <location>
        <begin position="688"/>
        <end position="722"/>
    </location>
</feature>
<accession>A0A836INI2</accession>
<feature type="coiled-coil region" evidence="1">
    <location>
        <begin position="1133"/>
        <end position="1161"/>
    </location>
</feature>
<feature type="region of interest" description="Disordered" evidence="2">
    <location>
        <begin position="150"/>
        <end position="245"/>
    </location>
</feature>
<feature type="region of interest" description="Disordered" evidence="2">
    <location>
        <begin position="739"/>
        <end position="769"/>
    </location>
</feature>
<dbReference type="EMBL" id="JAFJZO010000013">
    <property type="protein sequence ID" value="KAG5509567.1"/>
    <property type="molecule type" value="Genomic_DNA"/>
</dbReference>
<name>A0A836INI2_9TRYP</name>
<feature type="compositionally biased region" description="Basic residues" evidence="2">
    <location>
        <begin position="711"/>
        <end position="722"/>
    </location>
</feature>